<organism evidence="2 3">
    <name type="scientific">Hypsizygus marmoreus</name>
    <name type="common">White beech mushroom</name>
    <name type="synonym">Agaricus marmoreus</name>
    <dbReference type="NCBI Taxonomy" id="39966"/>
    <lineage>
        <taxon>Eukaryota</taxon>
        <taxon>Fungi</taxon>
        <taxon>Dikarya</taxon>
        <taxon>Basidiomycota</taxon>
        <taxon>Agaricomycotina</taxon>
        <taxon>Agaricomycetes</taxon>
        <taxon>Agaricomycetidae</taxon>
        <taxon>Agaricales</taxon>
        <taxon>Tricholomatineae</taxon>
        <taxon>Lyophyllaceae</taxon>
        <taxon>Hypsizygus</taxon>
    </lineage>
</organism>
<evidence type="ECO:0000313" key="2">
    <source>
        <dbReference type="EMBL" id="RDB26912.1"/>
    </source>
</evidence>
<dbReference type="InParanoid" id="A0A369K004"/>
<accession>A0A369K004</accession>
<keyword evidence="3" id="KW-1185">Reference proteome</keyword>
<comment type="caution">
    <text evidence="2">The sequence shown here is derived from an EMBL/GenBank/DDBJ whole genome shotgun (WGS) entry which is preliminary data.</text>
</comment>
<evidence type="ECO:0000256" key="1">
    <source>
        <dbReference type="SAM" id="MobiDB-lite"/>
    </source>
</evidence>
<dbReference type="Proteomes" id="UP000076154">
    <property type="component" value="Unassembled WGS sequence"/>
</dbReference>
<sequence length="222" mass="25910">MRVDKCEWAEEGKGREREEKGMKLWRDGRSACFHVSRRGASGRGWVCGTSGDEGVEDVREFWYQRWLRNEETTTGTGTGKELRAQSASSPHVRRVQQAIWERCAFYARQEDVEDEQHPISRRETRTNSPGTTSQAYEVRSQQQFRNVKHHDGGRLLTIPPSNRREIRQQHLRHTLYAIRRVQQAILERCPFYAKHSLYVVTRKYGSISPANLTHSVLTRVEQ</sequence>
<reference evidence="2" key="1">
    <citation type="submission" date="2018-04" db="EMBL/GenBank/DDBJ databases">
        <title>Whole genome sequencing of Hypsizygus marmoreus.</title>
        <authorList>
            <person name="Choi I.-G."/>
            <person name="Min B."/>
            <person name="Kim J.-G."/>
            <person name="Kim S."/>
            <person name="Oh Y.-L."/>
            <person name="Kong W.-S."/>
            <person name="Park H."/>
            <person name="Jeong J."/>
            <person name="Song E.-S."/>
        </authorList>
    </citation>
    <scope>NUCLEOTIDE SEQUENCE [LARGE SCALE GENOMIC DNA]</scope>
    <source>
        <strain evidence="2">51987-8</strain>
    </source>
</reference>
<feature type="region of interest" description="Disordered" evidence="1">
    <location>
        <begin position="114"/>
        <end position="134"/>
    </location>
</feature>
<proteinExistence type="predicted"/>
<dbReference type="EMBL" id="LUEZ02000021">
    <property type="protein sequence ID" value="RDB26912.1"/>
    <property type="molecule type" value="Genomic_DNA"/>
</dbReference>
<evidence type="ECO:0000313" key="3">
    <source>
        <dbReference type="Proteomes" id="UP000076154"/>
    </source>
</evidence>
<feature type="compositionally biased region" description="Basic and acidic residues" evidence="1">
    <location>
        <begin position="115"/>
        <end position="125"/>
    </location>
</feature>
<name>A0A369K004_HYPMA</name>
<gene>
    <name evidence="2" type="ORF">Hypma_004955</name>
</gene>
<protein>
    <submittedName>
        <fullName evidence="2">Uncharacterized protein</fullName>
    </submittedName>
</protein>
<dbReference type="AlphaFoldDB" id="A0A369K004"/>